<dbReference type="AlphaFoldDB" id="A0A0M8ZXY2"/>
<evidence type="ECO:0000313" key="2">
    <source>
        <dbReference type="Proteomes" id="UP000053105"/>
    </source>
</evidence>
<dbReference type="EMBL" id="KQ435828">
    <property type="protein sequence ID" value="KOX71839.1"/>
    <property type="molecule type" value="Genomic_DNA"/>
</dbReference>
<accession>A0A0M8ZXY2</accession>
<reference evidence="1 2" key="1">
    <citation type="submission" date="2015-07" db="EMBL/GenBank/DDBJ databases">
        <title>The genome of Melipona quadrifasciata.</title>
        <authorList>
            <person name="Pan H."/>
            <person name="Kapheim K."/>
        </authorList>
    </citation>
    <scope>NUCLEOTIDE SEQUENCE [LARGE SCALE GENOMIC DNA]</scope>
    <source>
        <strain evidence="1">0111107301</strain>
        <tissue evidence="1">Whole body</tissue>
    </source>
</reference>
<evidence type="ECO:0000313" key="1">
    <source>
        <dbReference type="EMBL" id="KOX71839.1"/>
    </source>
</evidence>
<keyword evidence="2" id="KW-1185">Reference proteome</keyword>
<organism evidence="1 2">
    <name type="scientific">Melipona quadrifasciata</name>
    <dbReference type="NCBI Taxonomy" id="166423"/>
    <lineage>
        <taxon>Eukaryota</taxon>
        <taxon>Metazoa</taxon>
        <taxon>Ecdysozoa</taxon>
        <taxon>Arthropoda</taxon>
        <taxon>Hexapoda</taxon>
        <taxon>Insecta</taxon>
        <taxon>Pterygota</taxon>
        <taxon>Neoptera</taxon>
        <taxon>Endopterygota</taxon>
        <taxon>Hymenoptera</taxon>
        <taxon>Apocrita</taxon>
        <taxon>Aculeata</taxon>
        <taxon>Apoidea</taxon>
        <taxon>Anthophila</taxon>
        <taxon>Apidae</taxon>
        <taxon>Melipona</taxon>
    </lineage>
</organism>
<dbReference type="Proteomes" id="UP000053105">
    <property type="component" value="Unassembled WGS sequence"/>
</dbReference>
<name>A0A0M8ZXY2_9HYME</name>
<gene>
    <name evidence="1" type="ORF">WN51_02984</name>
</gene>
<proteinExistence type="predicted"/>
<protein>
    <submittedName>
        <fullName evidence="1">Uncharacterized protein</fullName>
    </submittedName>
</protein>
<sequence length="375" mass="42302">MNLGAQVTGLHGATAKLSAGHRSPDWKWKPPNGRNDIKPTKIMNYPHRSSMKKIYKIRHPIRTIRQYGEANEKAFAFLSIGSSGPSCLVLVINSGVGISNEGDSGELLQHRYMYNHLQKCIACSLKTESNNNCNVKEKSRLLLNDKLATLATLVVPALRNEQLESIGSGTGVLCLENVARITVNALWGKKSPGDLSGNVENEQKDSLNATWPRRNCALFGVIPLWLLHILSSTSFHTDDNVREKEAPQPRIQRSTYLIFWLNGSRAGSGFQFTLKTLNVVPLFTWKSLRRIKNFLARHQSSRDAEVSVFHNLFIFARIFNEEKMRLLDRSVFGADIPLDRNVDAIKEKGKSKKVVQIHFIERKLEELARASNFRN</sequence>